<evidence type="ECO:0000313" key="8">
    <source>
        <dbReference type="Proteomes" id="UP000287605"/>
    </source>
</evidence>
<keyword evidence="3 5" id="KW-0663">Pyridoxal phosphate</keyword>
<dbReference type="PRINTS" id="PR00800">
    <property type="entry name" value="YHDCRBOXLASE"/>
</dbReference>
<keyword evidence="8" id="KW-1185">Reference proteome</keyword>
<dbReference type="AlphaFoldDB" id="A0A430AUW7"/>
<protein>
    <recommendedName>
        <fullName evidence="9">Glutamate decarboxylase</fullName>
    </recommendedName>
</protein>
<dbReference type="GO" id="GO:0019752">
    <property type="term" value="P:carboxylic acid metabolic process"/>
    <property type="evidence" value="ECO:0007669"/>
    <property type="project" value="InterPro"/>
</dbReference>
<dbReference type="SUPFAM" id="SSF53383">
    <property type="entry name" value="PLP-dependent transferases"/>
    <property type="match status" value="1"/>
</dbReference>
<dbReference type="InterPro" id="IPR010977">
    <property type="entry name" value="Aromatic_deC"/>
</dbReference>
<dbReference type="GO" id="GO:0004058">
    <property type="term" value="F:aromatic-L-amino-acid decarboxylase activity"/>
    <property type="evidence" value="ECO:0007669"/>
    <property type="project" value="UniProtKB-ARBA"/>
</dbReference>
<comment type="cofactor">
    <cofactor evidence="1 5 6">
        <name>pyridoxal 5'-phosphate</name>
        <dbReference type="ChEBI" id="CHEBI:597326"/>
    </cofactor>
</comment>
<dbReference type="InterPro" id="IPR015424">
    <property type="entry name" value="PyrdxlP-dep_Trfase"/>
</dbReference>
<dbReference type="PANTHER" id="PTHR11999">
    <property type="entry name" value="GROUP II PYRIDOXAL-5-PHOSPHATE DECARBOXYLASE"/>
    <property type="match status" value="1"/>
</dbReference>
<organism evidence="7 8">
    <name type="scientific">Vagococcus elongatus</name>
    <dbReference type="NCBI Taxonomy" id="180344"/>
    <lineage>
        <taxon>Bacteria</taxon>
        <taxon>Bacillati</taxon>
        <taxon>Bacillota</taxon>
        <taxon>Bacilli</taxon>
        <taxon>Lactobacillales</taxon>
        <taxon>Enterococcaceae</taxon>
        <taxon>Vagococcus</taxon>
    </lineage>
</organism>
<dbReference type="OrthoDB" id="9803665at2"/>
<dbReference type="RefSeq" id="WP_126808881.1">
    <property type="nucleotide sequence ID" value="NZ_NGKA01000009.1"/>
</dbReference>
<dbReference type="InterPro" id="IPR015421">
    <property type="entry name" value="PyrdxlP-dep_Trfase_major"/>
</dbReference>
<dbReference type="Gene3D" id="3.40.640.10">
    <property type="entry name" value="Type I PLP-dependent aspartate aminotransferase-like (Major domain)"/>
    <property type="match status" value="1"/>
</dbReference>
<dbReference type="Pfam" id="PF00282">
    <property type="entry name" value="Pyridoxal_deC"/>
    <property type="match status" value="1"/>
</dbReference>
<keyword evidence="2" id="KW-0210">Decarboxylase</keyword>
<evidence type="ECO:0008006" key="9">
    <source>
        <dbReference type="Google" id="ProtNLM"/>
    </source>
</evidence>
<sequence length="469" mass="52466">MGHHPMKEQLSNIISTYFEEKTVDKNQQLTYKEPSSEAFEKIIQLDFPADGRPLKEMVQVLKEEVFPYRVVGEHPRSFAFVPAPVEDVSKLGDILTTLYNPNAAGWFSAPVIAQIHKLLIDYFCQKMGYTKDFGGVFVSGGSLANLTALIAARDDKLELDQITKGVAYVSAQAHHSINKGLRMAGIPDSRIRRVKTDGALKMIPESLEEMIQEDQQKGLIPFVVIGTSGTTNSGTIDPLEDLGKVCQRHNVWFHVDGAFGASVIMSKKNASLLKGIEYADSTILDAHKWLYQTYTCAMVLVKDKKTLLKSFSDDPSYLQDAHSGQQIDSWDIGPELSRPALGVKLWLTLQVLGTDKLAENIDYSIEMAKYLETELKKSSHWEIVSSAQLAMINFRYIDKSKTEEELDQLNSKIAQKIQGSGWANILTTELKNKKVIRICTISPKVTKEDLLETIDRLDTFAAELLVFSN</sequence>
<accession>A0A430AUW7</accession>
<dbReference type="GO" id="GO:0006520">
    <property type="term" value="P:amino acid metabolic process"/>
    <property type="evidence" value="ECO:0007669"/>
    <property type="project" value="InterPro"/>
</dbReference>
<evidence type="ECO:0000313" key="7">
    <source>
        <dbReference type="EMBL" id="RSU11858.1"/>
    </source>
</evidence>
<dbReference type="PANTHER" id="PTHR11999:SF70">
    <property type="entry name" value="MIP05841P"/>
    <property type="match status" value="1"/>
</dbReference>
<reference evidence="7 8" key="1">
    <citation type="submission" date="2017-05" db="EMBL/GenBank/DDBJ databases">
        <title>Vagococcus spp. assemblies.</title>
        <authorList>
            <person name="Gulvik C.A."/>
        </authorList>
    </citation>
    <scope>NUCLEOTIDE SEQUENCE [LARGE SCALE GENOMIC DNA]</scope>
    <source>
        <strain evidence="7 8">CCUG 51432</strain>
    </source>
</reference>
<dbReference type="Proteomes" id="UP000287605">
    <property type="component" value="Unassembled WGS sequence"/>
</dbReference>
<evidence type="ECO:0000256" key="1">
    <source>
        <dbReference type="ARBA" id="ARBA00001933"/>
    </source>
</evidence>
<comment type="similarity">
    <text evidence="6">Belongs to the group II decarboxylase family.</text>
</comment>
<evidence type="ECO:0000256" key="4">
    <source>
        <dbReference type="ARBA" id="ARBA00023239"/>
    </source>
</evidence>
<evidence type="ECO:0000256" key="3">
    <source>
        <dbReference type="ARBA" id="ARBA00022898"/>
    </source>
</evidence>
<proteinExistence type="inferred from homology"/>
<dbReference type="InterPro" id="IPR002129">
    <property type="entry name" value="PyrdxlP-dep_de-COase"/>
</dbReference>
<evidence type="ECO:0000256" key="6">
    <source>
        <dbReference type="RuleBase" id="RU000382"/>
    </source>
</evidence>
<evidence type="ECO:0000256" key="2">
    <source>
        <dbReference type="ARBA" id="ARBA00022793"/>
    </source>
</evidence>
<dbReference type="EMBL" id="NGKA01000009">
    <property type="protein sequence ID" value="RSU11858.1"/>
    <property type="molecule type" value="Genomic_DNA"/>
</dbReference>
<name>A0A430AUW7_9ENTE</name>
<keyword evidence="4 6" id="KW-0456">Lyase</keyword>
<dbReference type="Gene3D" id="3.90.1150.170">
    <property type="match status" value="1"/>
</dbReference>
<feature type="modified residue" description="N6-(pyridoxal phosphate)lysine" evidence="5">
    <location>
        <position position="288"/>
    </location>
</feature>
<gene>
    <name evidence="7" type="ORF">CBF29_06990</name>
</gene>
<comment type="caution">
    <text evidence="7">The sequence shown here is derived from an EMBL/GenBank/DDBJ whole genome shotgun (WGS) entry which is preliminary data.</text>
</comment>
<evidence type="ECO:0000256" key="5">
    <source>
        <dbReference type="PIRSR" id="PIRSR602129-50"/>
    </source>
</evidence>
<dbReference type="GO" id="GO:0030170">
    <property type="term" value="F:pyridoxal phosphate binding"/>
    <property type="evidence" value="ECO:0007669"/>
    <property type="project" value="InterPro"/>
</dbReference>